<accession>A0A813SHD2</accession>
<protein>
    <submittedName>
        <fullName evidence="3">Uncharacterized protein</fullName>
    </submittedName>
</protein>
<organism evidence="3 4">
    <name type="scientific">Rotaria sordida</name>
    <dbReference type="NCBI Taxonomy" id="392033"/>
    <lineage>
        <taxon>Eukaryota</taxon>
        <taxon>Metazoa</taxon>
        <taxon>Spiralia</taxon>
        <taxon>Gnathifera</taxon>
        <taxon>Rotifera</taxon>
        <taxon>Eurotatoria</taxon>
        <taxon>Bdelloidea</taxon>
        <taxon>Philodinida</taxon>
        <taxon>Philodinidae</taxon>
        <taxon>Rotaria</taxon>
    </lineage>
</organism>
<keyword evidence="1" id="KW-1133">Transmembrane helix</keyword>
<evidence type="ECO:0000313" key="3">
    <source>
        <dbReference type="EMBL" id="CAF0795153.1"/>
    </source>
</evidence>
<dbReference type="Proteomes" id="UP000663864">
    <property type="component" value="Unassembled WGS sequence"/>
</dbReference>
<keyword evidence="1" id="KW-0472">Membrane</keyword>
<evidence type="ECO:0000256" key="2">
    <source>
        <dbReference type="SAM" id="SignalP"/>
    </source>
</evidence>
<keyword evidence="1" id="KW-0812">Transmembrane</keyword>
<dbReference type="AlphaFoldDB" id="A0A813SHD2"/>
<keyword evidence="2" id="KW-0732">Signal</keyword>
<feature type="chain" id="PRO_5032957150" evidence="2">
    <location>
        <begin position="20"/>
        <end position="154"/>
    </location>
</feature>
<dbReference type="EMBL" id="CAJNOT010000040">
    <property type="protein sequence ID" value="CAF0795153.1"/>
    <property type="molecule type" value="Genomic_DNA"/>
</dbReference>
<sequence>MSFTTCIMFLLIFSNWVIAEDIENEGMNYILIISQVFLIIGITVAFVIIIISSVIFAYFTLKFITTQTTEPQYYINDTSIDKDSNTYHNEYNDTSFEIQYLYQIRPILTVSHVISSIKQSFTYLYYSLIPSKWLPTQHTNNQQSPDDIKMDLPI</sequence>
<evidence type="ECO:0000313" key="4">
    <source>
        <dbReference type="Proteomes" id="UP000663864"/>
    </source>
</evidence>
<proteinExistence type="predicted"/>
<reference evidence="3" key="1">
    <citation type="submission" date="2021-02" db="EMBL/GenBank/DDBJ databases">
        <authorList>
            <person name="Nowell W R."/>
        </authorList>
    </citation>
    <scope>NUCLEOTIDE SEQUENCE</scope>
</reference>
<feature type="signal peptide" evidence="2">
    <location>
        <begin position="1"/>
        <end position="19"/>
    </location>
</feature>
<evidence type="ECO:0000256" key="1">
    <source>
        <dbReference type="SAM" id="Phobius"/>
    </source>
</evidence>
<comment type="caution">
    <text evidence="3">The sequence shown here is derived from an EMBL/GenBank/DDBJ whole genome shotgun (WGS) entry which is preliminary data.</text>
</comment>
<gene>
    <name evidence="3" type="ORF">ZHD862_LOCUS2113</name>
</gene>
<name>A0A813SHD2_9BILA</name>
<feature type="transmembrane region" description="Helical" evidence="1">
    <location>
        <begin position="29"/>
        <end position="59"/>
    </location>
</feature>